<evidence type="ECO:0000256" key="9">
    <source>
        <dbReference type="SAM" id="Phobius"/>
    </source>
</evidence>
<feature type="compositionally biased region" description="Low complexity" evidence="8">
    <location>
        <begin position="360"/>
        <end position="369"/>
    </location>
</feature>
<protein>
    <recommendedName>
        <fullName evidence="10">Kazal-like domain-containing protein</fullName>
    </recommendedName>
</protein>
<feature type="transmembrane region" description="Helical" evidence="9">
    <location>
        <begin position="571"/>
        <end position="592"/>
    </location>
</feature>
<evidence type="ECO:0000256" key="4">
    <source>
        <dbReference type="ARBA" id="ARBA00022692"/>
    </source>
</evidence>
<comment type="similarity">
    <text evidence="2">Belongs to the organo anion transporter (TC 2.A.60) family.</text>
</comment>
<evidence type="ECO:0000256" key="5">
    <source>
        <dbReference type="ARBA" id="ARBA00022989"/>
    </source>
</evidence>
<feature type="transmembrane region" description="Helical" evidence="9">
    <location>
        <begin position="76"/>
        <end position="95"/>
    </location>
</feature>
<feature type="transmembrane region" description="Helical" evidence="9">
    <location>
        <begin position="783"/>
        <end position="804"/>
    </location>
</feature>
<feature type="domain" description="Kazal-like" evidence="10">
    <location>
        <begin position="679"/>
        <end position="724"/>
    </location>
</feature>
<feature type="region of interest" description="Disordered" evidence="8">
    <location>
        <begin position="356"/>
        <end position="420"/>
    </location>
</feature>
<sequence length="874" mass="96934">MTFKPQQPVPSESFCGAMQDKSETPQMVSCTLPNPAPSREQPELQEQEAHKDPTDVETRYGIGGWHPDSLQRFSTLWAFVCLYMPCAIFKVSITQYTRTQVSAIEDHFQINSSKAGFLISAVDIGSVALALIGAHFGRFAHIPRLLAASAVVAGVAVMAISVVQMAKPRSLPSDPKILRFGSIDSREEQKLLNELCWTQATAERFQLPFNISQDFNKLEAFIYKYRDENYDTVADSLPWTYFWTMGALMIAGAVMSYKLALQTYYIDHNVQDSRFSGKYIGVLQAAMVFGSPLALFLSAFIHSVPVDIESTNMETSDPRWVSAWWLGYVIIGAFLVVLSIPVFPLPRRIAVSGDHADAASSCESNGSESNEGRRIRNIKSPLESGRHKRQRPQANGPLLRNHAPSYHSNGRTELSESKAQHSDLYVSDGEFPRTLYDKVNNEQRRYLSCEDLCGEKHLQLHMEDLKGLLPNQANHASSQERATEHKKHADCLPPRKSPYVNSPNDSSKSSTQTDNIKQFVTNNPKESNYPSAHQHDTLAGYRADSEDPDFDLNQKFKSWPESFKRLMKNPVIVLMVIEGAFFYVGLLGPVAFQLKYIEDQFDQSASKISLFLGIGQLSTAVAGTYLGGYLTSRFSLTKVEMFKAALATQVVALILSSSFVFIGCDNHDIIGLNAKMRSDFNEKECLCANNSILLLCGSDGRNYVSPCVAGCQDIDELDFRNCSHILGEGTASPGFCDNNCHTFYPLLLIYVLLIFVATLGLAPRTLMVCRSVALEDESLANGLVNGFVLRCAAIGGPILFGKLYDDTCILWPHDHGSCKVVDKDDLRIHFQGTGIALRGVGTLFMLAATVHVILKDKAEKRAAQETDEPDDDRA</sequence>
<evidence type="ECO:0000259" key="10">
    <source>
        <dbReference type="PROSITE" id="PS51465"/>
    </source>
</evidence>
<feature type="transmembrane region" description="Helical" evidence="9">
    <location>
        <begin position="241"/>
        <end position="261"/>
    </location>
</feature>
<dbReference type="Proteomes" id="UP001283361">
    <property type="component" value="Unassembled WGS sequence"/>
</dbReference>
<keyword evidence="7" id="KW-1015">Disulfide bond</keyword>
<dbReference type="GO" id="GO:0016323">
    <property type="term" value="C:basolateral plasma membrane"/>
    <property type="evidence" value="ECO:0007669"/>
    <property type="project" value="TreeGrafter"/>
</dbReference>
<dbReference type="AlphaFoldDB" id="A0AAE0Z735"/>
<feature type="transmembrane region" description="Helical" evidence="9">
    <location>
        <begin position="282"/>
        <end position="303"/>
    </location>
</feature>
<keyword evidence="4 9" id="KW-0812">Transmembrane</keyword>
<feature type="transmembrane region" description="Helical" evidence="9">
    <location>
        <begin position="835"/>
        <end position="854"/>
    </location>
</feature>
<feature type="transmembrane region" description="Helical" evidence="9">
    <location>
        <begin position="323"/>
        <end position="343"/>
    </location>
</feature>
<accession>A0AAE0Z735</accession>
<evidence type="ECO:0000313" key="11">
    <source>
        <dbReference type="EMBL" id="KAK3764089.1"/>
    </source>
</evidence>
<feature type="transmembrane region" description="Helical" evidence="9">
    <location>
        <begin position="145"/>
        <end position="166"/>
    </location>
</feature>
<evidence type="ECO:0000256" key="2">
    <source>
        <dbReference type="ARBA" id="ARBA00009657"/>
    </source>
</evidence>
<dbReference type="InterPro" id="IPR036259">
    <property type="entry name" value="MFS_trans_sf"/>
</dbReference>
<dbReference type="InterPro" id="IPR004156">
    <property type="entry name" value="OATP"/>
</dbReference>
<evidence type="ECO:0000256" key="6">
    <source>
        <dbReference type="ARBA" id="ARBA00023136"/>
    </source>
</evidence>
<evidence type="ECO:0000256" key="1">
    <source>
        <dbReference type="ARBA" id="ARBA00004651"/>
    </source>
</evidence>
<feature type="transmembrane region" description="Helical" evidence="9">
    <location>
        <begin position="743"/>
        <end position="762"/>
    </location>
</feature>
<dbReference type="SUPFAM" id="SSF103473">
    <property type="entry name" value="MFS general substrate transporter"/>
    <property type="match status" value="1"/>
</dbReference>
<gene>
    <name evidence="11" type="ORF">RRG08_046553</name>
</gene>
<keyword evidence="5 9" id="KW-1133">Transmembrane helix</keyword>
<feature type="transmembrane region" description="Helical" evidence="9">
    <location>
        <begin position="608"/>
        <end position="630"/>
    </location>
</feature>
<reference evidence="11" key="1">
    <citation type="journal article" date="2023" name="G3 (Bethesda)">
        <title>A reference genome for the long-term kleptoplast-retaining sea slug Elysia crispata morphotype clarki.</title>
        <authorList>
            <person name="Eastman K.E."/>
            <person name="Pendleton A.L."/>
            <person name="Shaikh M.A."/>
            <person name="Suttiyut T."/>
            <person name="Ogas R."/>
            <person name="Tomko P."/>
            <person name="Gavelis G."/>
            <person name="Widhalm J.R."/>
            <person name="Wisecaver J.H."/>
        </authorList>
    </citation>
    <scope>NUCLEOTIDE SEQUENCE</scope>
    <source>
        <strain evidence="11">ECLA1</strain>
    </source>
</reference>
<organism evidence="11 12">
    <name type="scientific">Elysia crispata</name>
    <name type="common">lettuce slug</name>
    <dbReference type="NCBI Taxonomy" id="231223"/>
    <lineage>
        <taxon>Eukaryota</taxon>
        <taxon>Metazoa</taxon>
        <taxon>Spiralia</taxon>
        <taxon>Lophotrochozoa</taxon>
        <taxon>Mollusca</taxon>
        <taxon>Gastropoda</taxon>
        <taxon>Heterobranchia</taxon>
        <taxon>Euthyneura</taxon>
        <taxon>Panpulmonata</taxon>
        <taxon>Sacoglossa</taxon>
        <taxon>Placobranchoidea</taxon>
        <taxon>Plakobranchidae</taxon>
        <taxon>Elysia</taxon>
    </lineage>
</organism>
<feature type="transmembrane region" description="Helical" evidence="9">
    <location>
        <begin position="642"/>
        <end position="662"/>
    </location>
</feature>
<dbReference type="Pfam" id="PF03137">
    <property type="entry name" value="OATP"/>
    <property type="match status" value="2"/>
</dbReference>
<dbReference type="InterPro" id="IPR002350">
    <property type="entry name" value="Kazal_dom"/>
</dbReference>
<dbReference type="GO" id="GO:0015347">
    <property type="term" value="F:sodium-independent organic anion transmembrane transporter activity"/>
    <property type="evidence" value="ECO:0007669"/>
    <property type="project" value="TreeGrafter"/>
</dbReference>
<dbReference type="PANTHER" id="PTHR11388:SF76">
    <property type="entry name" value="SOLUTE CARRIER ORGANIC ANION TRANSPORTER FAMILY MEMBER"/>
    <property type="match status" value="1"/>
</dbReference>
<evidence type="ECO:0000256" key="8">
    <source>
        <dbReference type="SAM" id="MobiDB-lite"/>
    </source>
</evidence>
<dbReference type="EMBL" id="JAWDGP010004473">
    <property type="protein sequence ID" value="KAK3764089.1"/>
    <property type="molecule type" value="Genomic_DNA"/>
</dbReference>
<evidence type="ECO:0000313" key="12">
    <source>
        <dbReference type="Proteomes" id="UP001283361"/>
    </source>
</evidence>
<feature type="region of interest" description="Disordered" evidence="8">
    <location>
        <begin position="1"/>
        <end position="53"/>
    </location>
</feature>
<dbReference type="Gene3D" id="1.20.1250.20">
    <property type="entry name" value="MFS general substrate transporter like domains"/>
    <property type="match status" value="1"/>
</dbReference>
<feature type="compositionally biased region" description="Basic and acidic residues" evidence="8">
    <location>
        <begin position="481"/>
        <end position="490"/>
    </location>
</feature>
<comment type="subcellular location">
    <subcellularLocation>
        <location evidence="1">Cell membrane</location>
        <topology evidence="1">Multi-pass membrane protein</topology>
    </subcellularLocation>
</comment>
<feature type="transmembrane region" description="Helical" evidence="9">
    <location>
        <begin position="115"/>
        <end position="133"/>
    </location>
</feature>
<feature type="compositionally biased region" description="Polar residues" evidence="8">
    <location>
        <begin position="499"/>
        <end position="515"/>
    </location>
</feature>
<dbReference type="PANTHER" id="PTHR11388">
    <property type="entry name" value="ORGANIC ANION TRANSPORTER"/>
    <property type="match status" value="1"/>
</dbReference>
<name>A0AAE0Z735_9GAST</name>
<feature type="region of interest" description="Disordered" evidence="8">
    <location>
        <begin position="473"/>
        <end position="515"/>
    </location>
</feature>
<evidence type="ECO:0000256" key="3">
    <source>
        <dbReference type="ARBA" id="ARBA00022475"/>
    </source>
</evidence>
<comment type="caution">
    <text evidence="11">The sequence shown here is derived from an EMBL/GenBank/DDBJ whole genome shotgun (WGS) entry which is preliminary data.</text>
</comment>
<dbReference type="GO" id="GO:0043252">
    <property type="term" value="P:sodium-independent organic anion transport"/>
    <property type="evidence" value="ECO:0007669"/>
    <property type="project" value="TreeGrafter"/>
</dbReference>
<dbReference type="PROSITE" id="PS51465">
    <property type="entry name" value="KAZAL_2"/>
    <property type="match status" value="1"/>
</dbReference>
<keyword evidence="3" id="KW-1003">Cell membrane</keyword>
<keyword evidence="12" id="KW-1185">Reference proteome</keyword>
<keyword evidence="6 9" id="KW-0472">Membrane</keyword>
<proteinExistence type="inferred from homology"/>
<evidence type="ECO:0000256" key="7">
    <source>
        <dbReference type="ARBA" id="ARBA00023157"/>
    </source>
</evidence>